<evidence type="ECO:0008006" key="2">
    <source>
        <dbReference type="Google" id="ProtNLM"/>
    </source>
</evidence>
<dbReference type="EMBL" id="JACGWM010000556">
    <property type="protein sequence ID" value="KAL0302483.1"/>
    <property type="molecule type" value="Genomic_DNA"/>
</dbReference>
<gene>
    <name evidence="1" type="ORF">Scaly_3030500</name>
</gene>
<sequence>MLRGECSNRKQRNNPLSEMNIIEIQATLEASEIEAQDIQESSDKEETVTPIFNRFQSPEDSDPLLDLDPELQVIPNSTDSTPGNYMHDQVISNRLKRNNSMEDHSVKIGKAAGKGKKNKDSAYVDYAPNFQNNPRVPLSRDMRMSLQLSRISLGAPLCLEASLQHLSSSSLRMTLPNLGSGFVPGRLIANNILFAQEMTHHLDMRHSKGNLILKLDMYKAYDRVKWKFLYAILEKMGFPARFITLIKRAIEHC</sequence>
<protein>
    <recommendedName>
        <fullName evidence="2">Reverse transcriptase domain-containing protein</fullName>
    </recommendedName>
</protein>
<dbReference type="PANTHER" id="PTHR19446">
    <property type="entry name" value="REVERSE TRANSCRIPTASES"/>
    <property type="match status" value="1"/>
</dbReference>
<comment type="caution">
    <text evidence="1">The sequence shown here is derived from an EMBL/GenBank/DDBJ whole genome shotgun (WGS) entry which is preliminary data.</text>
</comment>
<evidence type="ECO:0000313" key="1">
    <source>
        <dbReference type="EMBL" id="KAL0302483.1"/>
    </source>
</evidence>
<dbReference type="AlphaFoldDB" id="A0AAW2K9I8"/>
<reference evidence="1" key="2">
    <citation type="journal article" date="2024" name="Plant">
        <title>Genomic evolution and insights into agronomic trait innovations of Sesamum species.</title>
        <authorList>
            <person name="Miao H."/>
            <person name="Wang L."/>
            <person name="Qu L."/>
            <person name="Liu H."/>
            <person name="Sun Y."/>
            <person name="Le M."/>
            <person name="Wang Q."/>
            <person name="Wei S."/>
            <person name="Zheng Y."/>
            <person name="Lin W."/>
            <person name="Duan Y."/>
            <person name="Cao H."/>
            <person name="Xiong S."/>
            <person name="Wang X."/>
            <person name="Wei L."/>
            <person name="Li C."/>
            <person name="Ma Q."/>
            <person name="Ju M."/>
            <person name="Zhao R."/>
            <person name="Li G."/>
            <person name="Mu C."/>
            <person name="Tian Q."/>
            <person name="Mei H."/>
            <person name="Zhang T."/>
            <person name="Gao T."/>
            <person name="Zhang H."/>
        </authorList>
    </citation>
    <scope>NUCLEOTIDE SEQUENCE</scope>
    <source>
        <strain evidence="1">KEN8</strain>
    </source>
</reference>
<reference evidence="1" key="1">
    <citation type="submission" date="2020-06" db="EMBL/GenBank/DDBJ databases">
        <authorList>
            <person name="Li T."/>
            <person name="Hu X."/>
            <person name="Zhang T."/>
            <person name="Song X."/>
            <person name="Zhang H."/>
            <person name="Dai N."/>
            <person name="Sheng W."/>
            <person name="Hou X."/>
            <person name="Wei L."/>
        </authorList>
    </citation>
    <scope>NUCLEOTIDE SEQUENCE</scope>
    <source>
        <strain evidence="1">KEN8</strain>
        <tissue evidence="1">Leaf</tissue>
    </source>
</reference>
<proteinExistence type="predicted"/>
<name>A0AAW2K9I8_9LAMI</name>
<accession>A0AAW2K9I8</accession>
<organism evidence="1">
    <name type="scientific">Sesamum calycinum</name>
    <dbReference type="NCBI Taxonomy" id="2727403"/>
    <lineage>
        <taxon>Eukaryota</taxon>
        <taxon>Viridiplantae</taxon>
        <taxon>Streptophyta</taxon>
        <taxon>Embryophyta</taxon>
        <taxon>Tracheophyta</taxon>
        <taxon>Spermatophyta</taxon>
        <taxon>Magnoliopsida</taxon>
        <taxon>eudicotyledons</taxon>
        <taxon>Gunneridae</taxon>
        <taxon>Pentapetalae</taxon>
        <taxon>asterids</taxon>
        <taxon>lamiids</taxon>
        <taxon>Lamiales</taxon>
        <taxon>Pedaliaceae</taxon>
        <taxon>Sesamum</taxon>
    </lineage>
</organism>